<dbReference type="Gene3D" id="3.20.20.70">
    <property type="entry name" value="Aldolase class I"/>
    <property type="match status" value="1"/>
</dbReference>
<comment type="cofactor">
    <cofactor evidence="1">
        <name>[4Fe-4S] cluster</name>
        <dbReference type="ChEBI" id="CHEBI:49883"/>
    </cofactor>
</comment>
<dbReference type="GO" id="GO:0016491">
    <property type="term" value="F:oxidoreductase activity"/>
    <property type="evidence" value="ECO:0007669"/>
    <property type="project" value="InterPro"/>
</dbReference>
<evidence type="ECO:0000313" key="8">
    <source>
        <dbReference type="Proteomes" id="UP000810252"/>
    </source>
</evidence>
<reference evidence="7" key="1">
    <citation type="submission" date="2020-10" db="EMBL/GenBank/DDBJ databases">
        <authorList>
            <person name="Gilroy R."/>
        </authorList>
    </citation>
    <scope>NUCLEOTIDE SEQUENCE</scope>
    <source>
        <strain evidence="7">20514</strain>
    </source>
</reference>
<dbReference type="AlphaFoldDB" id="A0A9D9HF75"/>
<comment type="caution">
    <text evidence="7">The sequence shown here is derived from an EMBL/GenBank/DDBJ whole genome shotgun (WGS) entry which is preliminary data.</text>
</comment>
<dbReference type="CDD" id="cd01335">
    <property type="entry name" value="Radical_SAM"/>
    <property type="match status" value="1"/>
</dbReference>
<evidence type="ECO:0000256" key="1">
    <source>
        <dbReference type="ARBA" id="ARBA00001966"/>
    </source>
</evidence>
<dbReference type="GO" id="GO:0046872">
    <property type="term" value="F:metal ion binding"/>
    <property type="evidence" value="ECO:0007669"/>
    <property type="project" value="UniProtKB-KW"/>
</dbReference>
<accession>A0A9D9HF75</accession>
<dbReference type="PANTHER" id="PTHR43273:SF8">
    <property type="entry name" value="RADICAL SAM DOMAIN PROTEIN"/>
    <property type="match status" value="1"/>
</dbReference>
<proteinExistence type="predicted"/>
<name>A0A9D9HF75_9BACT</name>
<dbReference type="InterPro" id="IPR013785">
    <property type="entry name" value="Aldolase_TIM"/>
</dbReference>
<gene>
    <name evidence="7" type="ORF">IAC29_01360</name>
</gene>
<dbReference type="EMBL" id="JADIMQ010000018">
    <property type="protein sequence ID" value="MBO8447903.1"/>
    <property type="molecule type" value="Genomic_DNA"/>
</dbReference>
<evidence type="ECO:0000256" key="5">
    <source>
        <dbReference type="ARBA" id="ARBA00023014"/>
    </source>
</evidence>
<protein>
    <submittedName>
        <fullName evidence="7">Radical SAM protein</fullName>
    </submittedName>
</protein>
<dbReference type="GO" id="GO:0051536">
    <property type="term" value="F:iron-sulfur cluster binding"/>
    <property type="evidence" value="ECO:0007669"/>
    <property type="project" value="UniProtKB-KW"/>
</dbReference>
<dbReference type="InterPro" id="IPR007197">
    <property type="entry name" value="rSAM"/>
</dbReference>
<dbReference type="SMART" id="SM00729">
    <property type="entry name" value="Elp3"/>
    <property type="match status" value="1"/>
</dbReference>
<dbReference type="InterPro" id="IPR006638">
    <property type="entry name" value="Elp3/MiaA/NifB-like_rSAM"/>
</dbReference>
<dbReference type="SFLD" id="SFLDS00029">
    <property type="entry name" value="Radical_SAM"/>
    <property type="match status" value="1"/>
</dbReference>
<evidence type="ECO:0000256" key="4">
    <source>
        <dbReference type="ARBA" id="ARBA00023004"/>
    </source>
</evidence>
<dbReference type="InterPro" id="IPR023867">
    <property type="entry name" value="Sulphatase_maturase_rSAM"/>
</dbReference>
<dbReference type="PANTHER" id="PTHR43273">
    <property type="entry name" value="ANAEROBIC SULFATASE-MATURATING ENZYME HOMOLOG ASLB-RELATED"/>
    <property type="match status" value="1"/>
</dbReference>
<dbReference type="PROSITE" id="PS51918">
    <property type="entry name" value="RADICAL_SAM"/>
    <property type="match status" value="1"/>
</dbReference>
<dbReference type="Pfam" id="PF04055">
    <property type="entry name" value="Radical_SAM"/>
    <property type="match status" value="1"/>
</dbReference>
<evidence type="ECO:0000313" key="7">
    <source>
        <dbReference type="EMBL" id="MBO8447903.1"/>
    </source>
</evidence>
<sequence>MDILQKNDIFLIPIGDYLYCEKSAYYIVYSPLKGRMLAADNRGLEQLHEIMPELVSDLHIDDLVSKVEKASDLQKMSVLPNHTCNFNCSYCYSAKGRNNTTLQNDILDKALEYFIDPQRLKQRHLSLSFIGGGEPLLSWPLVKHGIEYADSLASRYGFSLFMTITTNGSIMNESIMDVLSQYGVLPNISFDILEEAQNKYRKHFRQVCETLDKLCEKGLIPVVNATITPDSVERMQEMFDFMNERFPLIDNMVFEPVVSNEIFTTPRKLGAFYDKYIYHFFRTRTKAEAVHKNITCRIFKNIDSLLERGCPSKLALTPQGELSICYCVSSPKEKMYAQRVYGNVDANGVRIDEEKFKRINGINVHSYPKCEACFAKWHCAGGCMCPNDLYNAEHLEEVCRFTKEITRRTLFLRMEKQCKSEGFSDMKEYFTSLNKKTEQ</sequence>
<evidence type="ECO:0000256" key="2">
    <source>
        <dbReference type="ARBA" id="ARBA00022691"/>
    </source>
</evidence>
<reference evidence="7" key="2">
    <citation type="journal article" date="2021" name="PeerJ">
        <title>Extensive microbial diversity within the chicken gut microbiome revealed by metagenomics and culture.</title>
        <authorList>
            <person name="Gilroy R."/>
            <person name="Ravi A."/>
            <person name="Getino M."/>
            <person name="Pursley I."/>
            <person name="Horton D.L."/>
            <person name="Alikhan N.F."/>
            <person name="Baker D."/>
            <person name="Gharbi K."/>
            <person name="Hall N."/>
            <person name="Watson M."/>
            <person name="Adriaenssens E.M."/>
            <person name="Foster-Nyarko E."/>
            <person name="Jarju S."/>
            <person name="Secka A."/>
            <person name="Antonio M."/>
            <person name="Oren A."/>
            <person name="Chaudhuri R.R."/>
            <person name="La Ragione R."/>
            <person name="Hildebrand F."/>
            <person name="Pallen M.J."/>
        </authorList>
    </citation>
    <scope>NUCLEOTIDE SEQUENCE</scope>
    <source>
        <strain evidence="7">20514</strain>
    </source>
</reference>
<dbReference type="SFLD" id="SFLDG01067">
    <property type="entry name" value="SPASM/twitch_domain_containing"/>
    <property type="match status" value="1"/>
</dbReference>
<dbReference type="Proteomes" id="UP000810252">
    <property type="component" value="Unassembled WGS sequence"/>
</dbReference>
<evidence type="ECO:0000256" key="3">
    <source>
        <dbReference type="ARBA" id="ARBA00022723"/>
    </source>
</evidence>
<feature type="domain" description="Radical SAM core" evidence="6">
    <location>
        <begin position="70"/>
        <end position="297"/>
    </location>
</feature>
<dbReference type="InterPro" id="IPR058240">
    <property type="entry name" value="rSAM_sf"/>
</dbReference>
<dbReference type="SFLD" id="SFLDG01386">
    <property type="entry name" value="main_SPASM_domain-containing"/>
    <property type="match status" value="1"/>
</dbReference>
<organism evidence="7 8">
    <name type="scientific">Candidatus Cryptobacteroides merdigallinarum</name>
    <dbReference type="NCBI Taxonomy" id="2840770"/>
    <lineage>
        <taxon>Bacteria</taxon>
        <taxon>Pseudomonadati</taxon>
        <taxon>Bacteroidota</taxon>
        <taxon>Bacteroidia</taxon>
        <taxon>Bacteroidales</taxon>
        <taxon>Candidatus Cryptobacteroides</taxon>
    </lineage>
</organism>
<keyword evidence="5" id="KW-0411">Iron-sulfur</keyword>
<keyword evidence="2" id="KW-0949">S-adenosyl-L-methionine</keyword>
<dbReference type="SFLD" id="SFLDG01384">
    <property type="entry name" value="thioether_bond_formation_requi"/>
    <property type="match status" value="1"/>
</dbReference>
<keyword evidence="4" id="KW-0408">Iron</keyword>
<evidence type="ECO:0000259" key="6">
    <source>
        <dbReference type="PROSITE" id="PS51918"/>
    </source>
</evidence>
<dbReference type="SUPFAM" id="SSF102114">
    <property type="entry name" value="Radical SAM enzymes"/>
    <property type="match status" value="1"/>
</dbReference>
<keyword evidence="3" id="KW-0479">Metal-binding</keyword>